<organism evidence="3 4">
    <name type="scientific">Thalassobaculum fulvum</name>
    <dbReference type="NCBI Taxonomy" id="1633335"/>
    <lineage>
        <taxon>Bacteria</taxon>
        <taxon>Pseudomonadati</taxon>
        <taxon>Pseudomonadota</taxon>
        <taxon>Alphaproteobacteria</taxon>
        <taxon>Rhodospirillales</taxon>
        <taxon>Thalassobaculaceae</taxon>
        <taxon>Thalassobaculum</taxon>
    </lineage>
</organism>
<accession>A0A919CSN2</accession>
<feature type="region of interest" description="Disordered" evidence="1">
    <location>
        <begin position="1"/>
        <end position="61"/>
    </location>
</feature>
<proteinExistence type="predicted"/>
<feature type="compositionally biased region" description="Acidic residues" evidence="1">
    <location>
        <begin position="40"/>
        <end position="55"/>
    </location>
</feature>
<dbReference type="SUPFAM" id="SSF51556">
    <property type="entry name" value="Metallo-dependent hydrolases"/>
    <property type="match status" value="1"/>
</dbReference>
<comment type="caution">
    <text evidence="3">The sequence shown here is derived from an EMBL/GenBank/DDBJ whole genome shotgun (WGS) entry which is preliminary data.</text>
</comment>
<dbReference type="PANTHER" id="PTHR35563:SF2">
    <property type="entry name" value="BARREL METAL-DEPENDENT HYDROLASE, PUTATIVE (AFU_ORTHOLOGUE AFUA_1G16240)-RELATED"/>
    <property type="match status" value="1"/>
</dbReference>
<dbReference type="InterPro" id="IPR006680">
    <property type="entry name" value="Amidohydro-rel"/>
</dbReference>
<dbReference type="InterPro" id="IPR052358">
    <property type="entry name" value="Aro_Compnd_Degr_Hydrolases"/>
</dbReference>
<dbReference type="InterPro" id="IPR032466">
    <property type="entry name" value="Metal_Hydrolase"/>
</dbReference>
<keyword evidence="4" id="KW-1185">Reference proteome</keyword>
<dbReference type="Pfam" id="PF04909">
    <property type="entry name" value="Amidohydro_2"/>
    <property type="match status" value="1"/>
</dbReference>
<reference evidence="3" key="1">
    <citation type="journal article" date="2014" name="Int. J. Syst. Evol. Microbiol.">
        <title>Complete genome sequence of Corynebacterium casei LMG S-19264T (=DSM 44701T), isolated from a smear-ripened cheese.</title>
        <authorList>
            <consortium name="US DOE Joint Genome Institute (JGI-PGF)"/>
            <person name="Walter F."/>
            <person name="Albersmeier A."/>
            <person name="Kalinowski J."/>
            <person name="Ruckert C."/>
        </authorList>
    </citation>
    <scope>NUCLEOTIDE SEQUENCE</scope>
    <source>
        <strain evidence="3">KCTC 42651</strain>
    </source>
</reference>
<reference evidence="3" key="2">
    <citation type="submission" date="2020-09" db="EMBL/GenBank/DDBJ databases">
        <authorList>
            <person name="Sun Q."/>
            <person name="Kim S."/>
        </authorList>
    </citation>
    <scope>NUCLEOTIDE SEQUENCE</scope>
    <source>
        <strain evidence="3">KCTC 42651</strain>
    </source>
</reference>
<evidence type="ECO:0000313" key="3">
    <source>
        <dbReference type="EMBL" id="GHD63128.1"/>
    </source>
</evidence>
<evidence type="ECO:0000259" key="2">
    <source>
        <dbReference type="Pfam" id="PF04909"/>
    </source>
</evidence>
<dbReference type="AlphaFoldDB" id="A0A919CSN2"/>
<evidence type="ECO:0000313" key="4">
    <source>
        <dbReference type="Proteomes" id="UP000630353"/>
    </source>
</evidence>
<name>A0A919CSN2_9PROT</name>
<dbReference type="Gene3D" id="3.20.20.140">
    <property type="entry name" value="Metal-dependent hydrolases"/>
    <property type="match status" value="1"/>
</dbReference>
<dbReference type="Proteomes" id="UP000630353">
    <property type="component" value="Unassembled WGS sequence"/>
</dbReference>
<evidence type="ECO:0000256" key="1">
    <source>
        <dbReference type="SAM" id="MobiDB-lite"/>
    </source>
</evidence>
<keyword evidence="3" id="KW-0378">Hydrolase</keyword>
<dbReference type="GO" id="GO:0016787">
    <property type="term" value="F:hydrolase activity"/>
    <property type="evidence" value="ECO:0007669"/>
    <property type="project" value="UniProtKB-KW"/>
</dbReference>
<sequence length="349" mass="38715">MAKFPLILPSDPAFYELPPPPGSEPRPSLEDMLAEAAAPESEDEEAEAREDDGDAANDPPVLAGSCDAHIHVFGDPERFPYRDGGDYRPKPASADDYARLRRRLGLDRAVVVQSSAHGFDHGCLLDALAQFDGGPDGATGRARGVAAVGPAVSDGELRDLDAAGCVATRFQMRDPWRLIEWTETDRLAGRVHDTVGWDVELQMDGRFLHEVEERLRSWPGRVILDHVGCFLGPVGDREPGLRALLRLIDADKVWVKLSGPEESSNERPKHGQRPRYRDVERIARLLIRFAPERLVWGSNWPHPSARGAVPDDRWLLDLLGEWTEDEGLRRRILIDNAAALFGFPEPVSP</sequence>
<dbReference type="RefSeq" id="WP_189995429.1">
    <property type="nucleotide sequence ID" value="NZ_BMZS01000016.1"/>
</dbReference>
<dbReference type="PANTHER" id="PTHR35563">
    <property type="entry name" value="BARREL METAL-DEPENDENT HYDROLASE, PUTATIVE (AFU_ORTHOLOGUE AFUA_1G16240)-RELATED"/>
    <property type="match status" value="1"/>
</dbReference>
<dbReference type="EMBL" id="BMZS01000016">
    <property type="protein sequence ID" value="GHD63128.1"/>
    <property type="molecule type" value="Genomic_DNA"/>
</dbReference>
<protein>
    <submittedName>
        <fullName evidence="3">2-pyrone-4,6-dicarboxylate hydrolase</fullName>
    </submittedName>
</protein>
<feature type="domain" description="Amidohydrolase-related" evidence="2">
    <location>
        <begin position="66"/>
        <end position="343"/>
    </location>
</feature>
<gene>
    <name evidence="3" type="ORF">GCM10017083_52840</name>
</gene>